<keyword evidence="10" id="KW-0460">Magnesium</keyword>
<dbReference type="SUPFAM" id="SSF56784">
    <property type="entry name" value="HAD-like"/>
    <property type="match status" value="1"/>
</dbReference>
<evidence type="ECO:0000256" key="7">
    <source>
        <dbReference type="ARBA" id="ARBA00022741"/>
    </source>
</evidence>
<dbReference type="GO" id="GO:0005886">
    <property type="term" value="C:plasma membrane"/>
    <property type="evidence" value="ECO:0007669"/>
    <property type="project" value="TreeGrafter"/>
</dbReference>
<evidence type="ECO:0000256" key="5">
    <source>
        <dbReference type="ARBA" id="ARBA00022692"/>
    </source>
</evidence>
<evidence type="ECO:0000256" key="3">
    <source>
        <dbReference type="ARBA" id="ARBA00022448"/>
    </source>
</evidence>
<dbReference type="AlphaFoldDB" id="A0A8S0VA08"/>
<comment type="subcellular location">
    <subcellularLocation>
        <location evidence="1">Endomembrane system</location>
        <topology evidence="1">Multi-pass membrane protein</topology>
    </subcellularLocation>
    <subcellularLocation>
        <location evidence="17">Membrane</location>
        <topology evidence="17">Multi-pass membrane protein</topology>
    </subcellularLocation>
</comment>
<dbReference type="PRINTS" id="PR00119">
    <property type="entry name" value="CATATPASE"/>
</dbReference>
<comment type="catalytic activity">
    <reaction evidence="16 17">
        <text>Ca(2+)(in) + ATP + H2O = Ca(2+)(out) + ADP + phosphate + H(+)</text>
        <dbReference type="Rhea" id="RHEA:18105"/>
        <dbReference type="ChEBI" id="CHEBI:15377"/>
        <dbReference type="ChEBI" id="CHEBI:15378"/>
        <dbReference type="ChEBI" id="CHEBI:29108"/>
        <dbReference type="ChEBI" id="CHEBI:30616"/>
        <dbReference type="ChEBI" id="CHEBI:43474"/>
        <dbReference type="ChEBI" id="CHEBI:456216"/>
        <dbReference type="EC" id="7.2.2.10"/>
    </reaction>
</comment>
<evidence type="ECO:0000256" key="12">
    <source>
        <dbReference type="ARBA" id="ARBA00022967"/>
    </source>
</evidence>
<dbReference type="NCBIfam" id="TIGR01517">
    <property type="entry name" value="ATPase-IIB_Ca"/>
    <property type="match status" value="1"/>
</dbReference>
<feature type="transmembrane region" description="Helical" evidence="17">
    <location>
        <begin position="511"/>
        <end position="532"/>
    </location>
</feature>
<evidence type="ECO:0000313" key="19">
    <source>
        <dbReference type="EMBL" id="CAA3028244.1"/>
    </source>
</evidence>
<reference evidence="19 20" key="1">
    <citation type="submission" date="2019-12" db="EMBL/GenBank/DDBJ databases">
        <authorList>
            <person name="Alioto T."/>
            <person name="Alioto T."/>
            <person name="Gomez Garrido J."/>
        </authorList>
    </citation>
    <scope>NUCLEOTIDE SEQUENCE [LARGE SCALE GENOMIC DNA]</scope>
</reference>
<keyword evidence="11" id="KW-0112">Calmodulin-binding</keyword>
<dbReference type="InterPro" id="IPR001757">
    <property type="entry name" value="P_typ_ATPase"/>
</dbReference>
<dbReference type="InterPro" id="IPR006068">
    <property type="entry name" value="ATPase_P-typ_cation-transptr_C"/>
</dbReference>
<sequence>MTVVDVFACGKKIESPENKSLLPPGVMSLLIEGIAQNTTGSVYVPEGSTTVEISGSPTEKAIIQWAVNLGMDFDAVRSESLVIHAFPFNSEKKRGGVALKLLDSEVHIHWKGAAEIVLASCTDYMDANGCVVQMKEDKVSYFRKAIADMAAGSLRCVAIAYRSYEIEKDPCRPGVRDAVKLCIDAGVKVRMVTGDNLQTAKAIALECGILGSKGDAIEPNLIEGKAFRAMSEMQRLEVADKISVMGRSSPNDKLLLVQALRRKGHVVAVTGDGTNDAPALHEADIGLAMGIQGTEVAKESSDIIILDDNFASVVKVVRWGRSVYANIQKFIQFQLTVNVAALIINVVAAVSAGNVPLNAVQLLWVNLIMDTLGALALATEPPTDHLMHRPPVGRREPLITNVMWRNLIIQALYQVIVLLILNFRGRSILNLEHESDDQASKLKNTLIFNAFVLCQIFNELNARKPDEINVWKGVTKNRLFMGIVGLTVVLQVIIIFFLGKFTSTVRLSWKLWLVSVVIGIISWPLAIVGKLIPVPERPFSDILQRKYVKKENQEDNL</sequence>
<evidence type="ECO:0000256" key="4">
    <source>
        <dbReference type="ARBA" id="ARBA00022568"/>
    </source>
</evidence>
<comment type="caution">
    <text evidence="17">Lacks conserved residue(s) required for the propagation of feature annotation.</text>
</comment>
<keyword evidence="8 17" id="KW-0106">Calcium</keyword>
<feature type="domain" description="Cation-transporting P-type ATPase C-terminal" evidence="18">
    <location>
        <begin position="355"/>
        <end position="532"/>
    </location>
</feature>
<evidence type="ECO:0000256" key="13">
    <source>
        <dbReference type="ARBA" id="ARBA00022989"/>
    </source>
</evidence>
<evidence type="ECO:0000256" key="17">
    <source>
        <dbReference type="RuleBase" id="RU361146"/>
    </source>
</evidence>
<dbReference type="EMBL" id="CACTIH010009246">
    <property type="protein sequence ID" value="CAA3028244.1"/>
    <property type="molecule type" value="Genomic_DNA"/>
</dbReference>
<dbReference type="PRINTS" id="PR00120">
    <property type="entry name" value="HATPASE"/>
</dbReference>
<dbReference type="PANTHER" id="PTHR24093">
    <property type="entry name" value="CATION TRANSPORTING ATPASE"/>
    <property type="match status" value="1"/>
</dbReference>
<dbReference type="InterPro" id="IPR023299">
    <property type="entry name" value="ATPase_P-typ_cyto_dom_N"/>
</dbReference>
<keyword evidence="20" id="KW-1185">Reference proteome</keyword>
<dbReference type="Pfam" id="PF13246">
    <property type="entry name" value="Cation_ATPase"/>
    <property type="match status" value="1"/>
</dbReference>
<keyword evidence="4 17" id="KW-0109">Calcium transport</keyword>
<accession>A0A8S0VA08</accession>
<evidence type="ECO:0000256" key="14">
    <source>
        <dbReference type="ARBA" id="ARBA00023065"/>
    </source>
</evidence>
<dbReference type="SUPFAM" id="SSF81665">
    <property type="entry name" value="Calcium ATPase, transmembrane domain M"/>
    <property type="match status" value="1"/>
</dbReference>
<dbReference type="GO" id="GO:0005388">
    <property type="term" value="F:P-type calcium transporter activity"/>
    <property type="evidence" value="ECO:0007669"/>
    <property type="project" value="UniProtKB-EC"/>
</dbReference>
<evidence type="ECO:0000256" key="11">
    <source>
        <dbReference type="ARBA" id="ARBA00022860"/>
    </source>
</evidence>
<keyword evidence="13 17" id="KW-1133">Transmembrane helix</keyword>
<name>A0A8S0VA08_OLEEU</name>
<keyword evidence="14 17" id="KW-0406">Ion transport</keyword>
<dbReference type="FunFam" id="3.40.1110.10:FF:000013">
    <property type="entry name" value="Calcium-transporting ATPase"/>
    <property type="match status" value="1"/>
</dbReference>
<evidence type="ECO:0000256" key="9">
    <source>
        <dbReference type="ARBA" id="ARBA00022840"/>
    </source>
</evidence>
<evidence type="ECO:0000313" key="20">
    <source>
        <dbReference type="Proteomes" id="UP000594638"/>
    </source>
</evidence>
<dbReference type="GO" id="GO:0046872">
    <property type="term" value="F:metal ion binding"/>
    <property type="evidence" value="ECO:0007669"/>
    <property type="project" value="UniProtKB-KW"/>
</dbReference>
<dbReference type="SUPFAM" id="SSF81660">
    <property type="entry name" value="Metal cation-transporting ATPase, ATP-binding domain N"/>
    <property type="match status" value="1"/>
</dbReference>
<comment type="function">
    <text evidence="17">Catalyzes the hydrolysis of ATP coupled with the transport of calcium.</text>
</comment>
<feature type="transmembrane region" description="Helical" evidence="17">
    <location>
        <begin position="359"/>
        <end position="378"/>
    </location>
</feature>
<dbReference type="Pfam" id="PF00689">
    <property type="entry name" value="Cation_ATPase_C"/>
    <property type="match status" value="1"/>
</dbReference>
<dbReference type="Gene3D" id="1.20.1110.10">
    <property type="entry name" value="Calcium-transporting ATPase, transmembrane domain"/>
    <property type="match status" value="1"/>
</dbReference>
<dbReference type="GO" id="GO:0005516">
    <property type="term" value="F:calmodulin binding"/>
    <property type="evidence" value="ECO:0007669"/>
    <property type="project" value="UniProtKB-KW"/>
</dbReference>
<dbReference type="InterPro" id="IPR023298">
    <property type="entry name" value="ATPase_P-typ_TM_dom_sf"/>
</dbReference>
<evidence type="ECO:0000256" key="1">
    <source>
        <dbReference type="ARBA" id="ARBA00004127"/>
    </source>
</evidence>
<dbReference type="GO" id="GO:0016887">
    <property type="term" value="F:ATP hydrolysis activity"/>
    <property type="evidence" value="ECO:0007669"/>
    <property type="project" value="InterPro"/>
</dbReference>
<dbReference type="Gramene" id="OE9A092634T1">
    <property type="protein sequence ID" value="OE9A092634C1"/>
    <property type="gene ID" value="OE9A092634"/>
</dbReference>
<comment type="caution">
    <text evidence="19">The sequence shown here is derived from an EMBL/GenBank/DDBJ whole genome shotgun (WGS) entry which is preliminary data.</text>
</comment>
<comment type="similarity">
    <text evidence="2 17">Belongs to the cation transport ATPase (P-type) (TC 3.A.3) family. Type IIB subfamily.</text>
</comment>
<dbReference type="Gene3D" id="3.40.1110.10">
    <property type="entry name" value="Calcium-transporting ATPase, cytoplasmic domain N"/>
    <property type="match status" value="1"/>
</dbReference>
<keyword evidence="5 17" id="KW-0812">Transmembrane</keyword>
<dbReference type="FunFam" id="1.20.1110.10:FF:000039">
    <property type="entry name" value="Calcium-transporting ATPase"/>
    <property type="match status" value="1"/>
</dbReference>
<keyword evidence="6" id="KW-0479">Metal-binding</keyword>
<dbReference type="InterPro" id="IPR036412">
    <property type="entry name" value="HAD-like_sf"/>
</dbReference>
<dbReference type="EC" id="7.2.2.10" evidence="17"/>
<feature type="transmembrane region" description="Helical" evidence="17">
    <location>
        <begin position="331"/>
        <end position="352"/>
    </location>
</feature>
<keyword evidence="3 17" id="KW-0813">Transport</keyword>
<dbReference type="GO" id="GO:0005524">
    <property type="term" value="F:ATP binding"/>
    <property type="evidence" value="ECO:0007669"/>
    <property type="project" value="UniProtKB-KW"/>
</dbReference>
<dbReference type="Proteomes" id="UP000594638">
    <property type="component" value="Unassembled WGS sequence"/>
</dbReference>
<gene>
    <name evidence="19" type="ORF">OLEA9_A092634</name>
</gene>
<dbReference type="NCBIfam" id="TIGR01494">
    <property type="entry name" value="ATPase_P-type"/>
    <property type="match status" value="1"/>
</dbReference>
<protein>
    <recommendedName>
        <fullName evidence="17">Calcium-transporting ATPase</fullName>
        <ecNumber evidence="17">7.2.2.10</ecNumber>
    </recommendedName>
</protein>
<keyword evidence="9 17" id="KW-0067">ATP-binding</keyword>
<evidence type="ECO:0000256" key="10">
    <source>
        <dbReference type="ARBA" id="ARBA00022842"/>
    </source>
</evidence>
<keyword evidence="7 17" id="KW-0547">Nucleotide-binding</keyword>
<keyword evidence="12" id="KW-1278">Translocase</keyword>
<evidence type="ECO:0000256" key="16">
    <source>
        <dbReference type="ARBA" id="ARBA00048694"/>
    </source>
</evidence>
<feature type="transmembrane region" description="Helical" evidence="17">
    <location>
        <begin position="398"/>
        <end position="421"/>
    </location>
</feature>
<evidence type="ECO:0000256" key="2">
    <source>
        <dbReference type="ARBA" id="ARBA00006124"/>
    </source>
</evidence>
<feature type="transmembrane region" description="Helical" evidence="17">
    <location>
        <begin position="478"/>
        <end position="499"/>
    </location>
</feature>
<organism evidence="19 20">
    <name type="scientific">Olea europaea subsp. europaea</name>
    <dbReference type="NCBI Taxonomy" id="158383"/>
    <lineage>
        <taxon>Eukaryota</taxon>
        <taxon>Viridiplantae</taxon>
        <taxon>Streptophyta</taxon>
        <taxon>Embryophyta</taxon>
        <taxon>Tracheophyta</taxon>
        <taxon>Spermatophyta</taxon>
        <taxon>Magnoliopsida</taxon>
        <taxon>eudicotyledons</taxon>
        <taxon>Gunneridae</taxon>
        <taxon>Pentapetalae</taxon>
        <taxon>asterids</taxon>
        <taxon>lamiids</taxon>
        <taxon>Lamiales</taxon>
        <taxon>Oleaceae</taxon>
        <taxon>Oleeae</taxon>
        <taxon>Olea</taxon>
    </lineage>
</organism>
<evidence type="ECO:0000256" key="8">
    <source>
        <dbReference type="ARBA" id="ARBA00022837"/>
    </source>
</evidence>
<evidence type="ECO:0000256" key="15">
    <source>
        <dbReference type="ARBA" id="ARBA00023136"/>
    </source>
</evidence>
<keyword evidence="15 17" id="KW-0472">Membrane</keyword>
<dbReference type="OrthoDB" id="3352408at2759"/>
<dbReference type="GO" id="GO:0012505">
    <property type="term" value="C:endomembrane system"/>
    <property type="evidence" value="ECO:0007669"/>
    <property type="project" value="UniProtKB-SubCell"/>
</dbReference>
<dbReference type="InterPro" id="IPR006408">
    <property type="entry name" value="P-type_ATPase_IIB"/>
</dbReference>
<dbReference type="PANTHER" id="PTHR24093:SF369">
    <property type="entry name" value="CALCIUM-TRANSPORTING ATPASE"/>
    <property type="match status" value="1"/>
</dbReference>
<evidence type="ECO:0000259" key="18">
    <source>
        <dbReference type="Pfam" id="PF00689"/>
    </source>
</evidence>
<dbReference type="FunFam" id="3.40.50.1000:FF:000011">
    <property type="entry name" value="Calcium-transporting ATPase"/>
    <property type="match status" value="1"/>
</dbReference>
<evidence type="ECO:0000256" key="6">
    <source>
        <dbReference type="ARBA" id="ARBA00022723"/>
    </source>
</evidence>
<proteinExistence type="inferred from homology"/>